<dbReference type="Gene3D" id="3.30.70.330">
    <property type="match status" value="3"/>
</dbReference>
<evidence type="ECO:0000256" key="5">
    <source>
        <dbReference type="SAM" id="MobiDB-lite"/>
    </source>
</evidence>
<name>L0AZN0_THEEQ</name>
<dbReference type="PANTHER" id="PTHR23139">
    <property type="entry name" value="RNA-BINDING PROTEIN"/>
    <property type="match status" value="1"/>
</dbReference>
<keyword evidence="3" id="KW-0508">mRNA splicing</keyword>
<dbReference type="GO" id="GO:0006397">
    <property type="term" value="P:mRNA processing"/>
    <property type="evidence" value="ECO:0007669"/>
    <property type="project" value="UniProtKB-KW"/>
</dbReference>
<feature type="domain" description="RRM" evidence="6">
    <location>
        <begin position="444"/>
        <end position="522"/>
    </location>
</feature>
<dbReference type="AlphaFoldDB" id="L0AZN0"/>
<dbReference type="VEuPathDB" id="PiroplasmaDB:BEWA_001250"/>
<protein>
    <recommendedName>
        <fullName evidence="6">RRM domain-containing protein</fullName>
    </recommendedName>
</protein>
<evidence type="ECO:0000259" key="6">
    <source>
        <dbReference type="PROSITE" id="PS50102"/>
    </source>
</evidence>
<dbReference type="KEGG" id="beq:BEWA_001250"/>
<dbReference type="InterPro" id="IPR012677">
    <property type="entry name" value="Nucleotide-bd_a/b_plait_sf"/>
</dbReference>
<dbReference type="eggNOG" id="KOG0120">
    <property type="taxonomic scope" value="Eukaryota"/>
</dbReference>
<dbReference type="RefSeq" id="XP_004830384.1">
    <property type="nucleotide sequence ID" value="XM_004830327.1"/>
</dbReference>
<dbReference type="STRING" id="1537102.L0AZN0"/>
<dbReference type="EMBL" id="CP001670">
    <property type="protein sequence ID" value="AFZ80718.1"/>
    <property type="molecule type" value="Genomic_DNA"/>
</dbReference>
<evidence type="ECO:0000256" key="1">
    <source>
        <dbReference type="ARBA" id="ARBA00022664"/>
    </source>
</evidence>
<dbReference type="InterPro" id="IPR035979">
    <property type="entry name" value="RBD_domain_sf"/>
</dbReference>
<dbReference type="CDD" id="cd12232">
    <property type="entry name" value="RRM3_U2AF65"/>
    <property type="match status" value="1"/>
</dbReference>
<evidence type="ECO:0000256" key="2">
    <source>
        <dbReference type="ARBA" id="ARBA00022884"/>
    </source>
</evidence>
<evidence type="ECO:0000313" key="8">
    <source>
        <dbReference type="Proteomes" id="UP000031512"/>
    </source>
</evidence>
<keyword evidence="2 4" id="KW-0694">RNA-binding</keyword>
<dbReference type="SMART" id="SM00360">
    <property type="entry name" value="RRM"/>
    <property type="match status" value="1"/>
</dbReference>
<keyword evidence="8" id="KW-1185">Reference proteome</keyword>
<accession>L0AZN0</accession>
<dbReference type="GO" id="GO:0008380">
    <property type="term" value="P:RNA splicing"/>
    <property type="evidence" value="ECO:0007669"/>
    <property type="project" value="UniProtKB-KW"/>
</dbReference>
<evidence type="ECO:0000256" key="3">
    <source>
        <dbReference type="ARBA" id="ARBA00023187"/>
    </source>
</evidence>
<dbReference type="PROSITE" id="PS50102">
    <property type="entry name" value="RRM"/>
    <property type="match status" value="1"/>
</dbReference>
<feature type="region of interest" description="Disordered" evidence="5">
    <location>
        <begin position="119"/>
        <end position="139"/>
    </location>
</feature>
<proteinExistence type="predicted"/>
<dbReference type="GeneID" id="15805458"/>
<dbReference type="Proteomes" id="UP000031512">
    <property type="component" value="Chromosome 3"/>
</dbReference>
<reference evidence="7 8" key="1">
    <citation type="journal article" date="2012" name="BMC Genomics">
        <title>Comparative genomic analysis and phylogenetic position of Theileria equi.</title>
        <authorList>
            <person name="Kappmeyer L.S."/>
            <person name="Thiagarajan M."/>
            <person name="Herndon D.R."/>
            <person name="Ramsay J.D."/>
            <person name="Caler E."/>
            <person name="Djikeng A."/>
            <person name="Gillespie J.J."/>
            <person name="Lau A.O."/>
            <person name="Roalson E.H."/>
            <person name="Silva J.C."/>
            <person name="Silva M.G."/>
            <person name="Suarez C.E."/>
            <person name="Ueti M.W."/>
            <person name="Nene V.M."/>
            <person name="Mealey R.H."/>
            <person name="Knowles D.P."/>
            <person name="Brayton K.A."/>
        </authorList>
    </citation>
    <scope>NUCLEOTIDE SEQUENCE [LARGE SCALE GENOMIC DNA]</scope>
    <source>
        <strain evidence="7 8">WA</strain>
    </source>
</reference>
<gene>
    <name evidence="7" type="ORF">BEWA_001250</name>
</gene>
<dbReference type="OrthoDB" id="10266058at2759"/>
<dbReference type="Pfam" id="PF00076">
    <property type="entry name" value="RRM_1"/>
    <property type="match status" value="1"/>
</dbReference>
<dbReference type="GO" id="GO:0003723">
    <property type="term" value="F:RNA binding"/>
    <property type="evidence" value="ECO:0007669"/>
    <property type="project" value="UniProtKB-UniRule"/>
</dbReference>
<keyword evidence="1" id="KW-0507">mRNA processing</keyword>
<dbReference type="SUPFAM" id="SSF54928">
    <property type="entry name" value="RNA-binding domain, RBD"/>
    <property type="match status" value="2"/>
</dbReference>
<organism evidence="7 8">
    <name type="scientific">Theileria equi strain WA</name>
    <dbReference type="NCBI Taxonomy" id="1537102"/>
    <lineage>
        <taxon>Eukaryota</taxon>
        <taxon>Sar</taxon>
        <taxon>Alveolata</taxon>
        <taxon>Apicomplexa</taxon>
        <taxon>Aconoidasida</taxon>
        <taxon>Piroplasmida</taxon>
        <taxon>Theileriidae</taxon>
        <taxon>Theileria</taxon>
    </lineage>
</organism>
<evidence type="ECO:0000256" key="4">
    <source>
        <dbReference type="PROSITE-ProRule" id="PRU00176"/>
    </source>
</evidence>
<evidence type="ECO:0000313" key="7">
    <source>
        <dbReference type="EMBL" id="AFZ80718.1"/>
    </source>
</evidence>
<sequence>MALPTVTINIKESPDDEPGPITYYGGPLDENKVKLTKAEFPLNSGLWKFTHVASTRILFTVEKVQSGSTNVPDITDIKPKNGEPVKSYSVWYWKYDQSMNNPLFIEIYNKDDTYDYRETKGGGSWNPHDSGSQSTRRLEGRSLEQKLDNLNCKHYKLVNIDLTRNRYRTGNKYCCDKHDTGKKRVTVKGDKIRVSLPGAKEIPYFKHHIGGESELAGIKYNEDGQSSGRRNITLSDHPFPIKGPLTVYVFYCNGSDPKLIYVKEGSPVVNKWFKKGNTGGYTWTETLEGLRNTMPDNIKGCGDGNFDQLVKELKDFGCGYSTCPQQQPPPPPLLYLAVLVLLHLALLLDLQTLCWRPLGIRLQDVVDFFNGALMTMSTSIDINGPMPVMKTEIFNQEQGYCFLEFTTAEYADLCYKLDGIQCNGYSLKLRRPIDFSSSMSSEDTKIFVQNIPESFSEEDIRKLLEAHGKLKTCNLVIDPFTRLNKGYGFFEYESSSSAKEAVIHLNGHVIQNNVLSVKHAAFSSFAAGGKPADCRASSIITSVSHCVFSNPLLGLQMQNGRKKGSEPSRVVQLLNVVYPEDILDDKNYREMLKEIKEEAQKYGPLEEIYIPRIHKREEPASIEDVKTEGNDKVAVKSEETSVKTDVRQQTIEDRNKEYQLGVGKVFLKYSNETAGRKAQYMLNGRIFDKNRVVCAAFFPCDLYQQGKYTLL</sequence>
<dbReference type="InterPro" id="IPR000504">
    <property type="entry name" value="RRM_dom"/>
</dbReference>